<accession>A0A162IQN2</accession>
<dbReference type="PANTHER" id="PTHR43344">
    <property type="entry name" value="PHOSPHOSERINE PHOSPHATASE"/>
    <property type="match status" value="1"/>
</dbReference>
<keyword evidence="5" id="KW-0028">Amino-acid biosynthesis</keyword>
<dbReference type="EMBL" id="AZGZ01000002">
    <property type="protein sequence ID" value="KZZ96893.1"/>
    <property type="molecule type" value="Genomic_DNA"/>
</dbReference>
<comment type="cofactor">
    <cofactor evidence="1">
        <name>Mg(2+)</name>
        <dbReference type="ChEBI" id="CHEBI:18420"/>
    </cofactor>
</comment>
<dbReference type="FunFam" id="3.40.50.1000:FF:000143">
    <property type="entry name" value="Phosphoserine phosphatase serb"/>
    <property type="match status" value="1"/>
</dbReference>
<dbReference type="GO" id="GO:0006564">
    <property type="term" value="P:L-serine biosynthetic process"/>
    <property type="evidence" value="ECO:0007669"/>
    <property type="project" value="UniProtKB-KW"/>
</dbReference>
<gene>
    <name evidence="13" type="ORF">AAP_00536</name>
</gene>
<evidence type="ECO:0000256" key="12">
    <source>
        <dbReference type="SAM" id="MobiDB-lite"/>
    </source>
</evidence>
<dbReference type="SFLD" id="SFLDG01137">
    <property type="entry name" value="C1.6.1:_Phosphoserine_Phosphat"/>
    <property type="match status" value="1"/>
</dbReference>
<keyword evidence="14" id="KW-1185">Reference proteome</keyword>
<name>A0A162IQN2_9EURO</name>
<sequence length="549" mass="59576">MSDHKRQSSGHRVERPSLRPNSMASGSFLRDHEQYKPVTPIGTPPAPLTLDSILRAPRNRLIAPLPLNFQPLTAPLPGASGAGTGAAPTSNPTSAGTAPTAAVQTAGLKAHGHAAPSKSPLSKAQSVEDLGDSSVPQDDLSKVVVRDSGVVHSMFPEGESMAVTSASKLIATLFYNGHKDDKFAGDKPSESTLPEATPKTIPSLIPEPTSACPTPEVQPLDKYYGPFITQLCLASFLQMIDSMATPYHRIHSSHRCLDVGEGSEDDHPRVVEVTISPPPTHPDYFTFDDMRKHEDIHRFEETWNVQLVLQPESVFRRYKRLAVFDMDSTLIEQEVIDEIAKFVGVEKEVSEITARAMNGELDFTASLRERVSLLKGVPANVFDQLKPKIRITQGARQLCQTLKALGFKMAVLSGGFQPLADWLAGELGLDYAFANHLETDEETQTLTGRLLPTSTHPIISPQRKRDLLIFLAESNGIPLSQVLAVGDGANDLPMLHTAGLGIAWNAKQKVQLEAPAKLNGESLVDILFLLGFGRHEIDELAAVTANKSL</sequence>
<dbReference type="InterPro" id="IPR050582">
    <property type="entry name" value="HAD-like_SerB"/>
</dbReference>
<dbReference type="SFLD" id="SFLDG01129">
    <property type="entry name" value="C1.5:_HAD__Beta-PGM__Phosphata"/>
    <property type="match status" value="1"/>
</dbReference>
<evidence type="ECO:0000256" key="1">
    <source>
        <dbReference type="ARBA" id="ARBA00001946"/>
    </source>
</evidence>
<dbReference type="GO" id="GO:0036424">
    <property type="term" value="F:L-phosphoserine phosphatase activity"/>
    <property type="evidence" value="ECO:0007669"/>
    <property type="project" value="InterPro"/>
</dbReference>
<dbReference type="InterPro" id="IPR036412">
    <property type="entry name" value="HAD-like_sf"/>
</dbReference>
<keyword evidence="7" id="KW-0378">Hydrolase</keyword>
<comment type="pathway">
    <text evidence="2">Amino-acid biosynthesis; L-serine biosynthesis; L-serine from 3-phospho-D-glycerate: step 3/3.</text>
</comment>
<keyword evidence="8" id="KW-0460">Magnesium</keyword>
<feature type="region of interest" description="Disordered" evidence="12">
    <location>
        <begin position="79"/>
        <end position="139"/>
    </location>
</feature>
<comment type="similarity">
    <text evidence="3">Belongs to the HAD-like hydrolase superfamily. SerB family.</text>
</comment>
<dbReference type="SUPFAM" id="SSF56784">
    <property type="entry name" value="HAD-like"/>
    <property type="match status" value="1"/>
</dbReference>
<feature type="region of interest" description="Disordered" evidence="12">
    <location>
        <begin position="185"/>
        <end position="212"/>
    </location>
</feature>
<protein>
    <recommendedName>
        <fullName evidence="4">phosphoserine phosphatase</fullName>
        <ecNumber evidence="4">3.1.3.3</ecNumber>
    </recommendedName>
    <alternativeName>
        <fullName evidence="10">O-phosphoserine phosphohydrolase</fullName>
    </alternativeName>
</protein>
<feature type="region of interest" description="Disordered" evidence="12">
    <location>
        <begin position="1"/>
        <end position="49"/>
    </location>
</feature>
<dbReference type="UniPathway" id="UPA00135">
    <property type="reaction ID" value="UER00198"/>
</dbReference>
<dbReference type="NCBIfam" id="TIGR01488">
    <property type="entry name" value="HAD-SF-IB"/>
    <property type="match status" value="1"/>
</dbReference>
<dbReference type="CDD" id="cd07500">
    <property type="entry name" value="HAD_PSP"/>
    <property type="match status" value="1"/>
</dbReference>
<organism evidence="13 14">
    <name type="scientific">Ascosphaera apis ARSEF 7405</name>
    <dbReference type="NCBI Taxonomy" id="392613"/>
    <lineage>
        <taxon>Eukaryota</taxon>
        <taxon>Fungi</taxon>
        <taxon>Dikarya</taxon>
        <taxon>Ascomycota</taxon>
        <taxon>Pezizomycotina</taxon>
        <taxon>Eurotiomycetes</taxon>
        <taxon>Eurotiomycetidae</taxon>
        <taxon>Onygenales</taxon>
        <taxon>Ascosphaeraceae</taxon>
        <taxon>Ascosphaera</taxon>
    </lineage>
</organism>
<evidence type="ECO:0000256" key="9">
    <source>
        <dbReference type="ARBA" id="ARBA00023299"/>
    </source>
</evidence>
<dbReference type="InterPro" id="IPR023214">
    <property type="entry name" value="HAD_sf"/>
</dbReference>
<evidence type="ECO:0000256" key="2">
    <source>
        <dbReference type="ARBA" id="ARBA00005135"/>
    </source>
</evidence>
<keyword evidence="6" id="KW-0479">Metal-binding</keyword>
<dbReference type="GO" id="GO:0000287">
    <property type="term" value="F:magnesium ion binding"/>
    <property type="evidence" value="ECO:0007669"/>
    <property type="project" value="TreeGrafter"/>
</dbReference>
<evidence type="ECO:0000256" key="6">
    <source>
        <dbReference type="ARBA" id="ARBA00022723"/>
    </source>
</evidence>
<evidence type="ECO:0000313" key="14">
    <source>
        <dbReference type="Proteomes" id="UP000242877"/>
    </source>
</evidence>
<comment type="caution">
    <text evidence="13">The sequence shown here is derived from an EMBL/GenBank/DDBJ whole genome shotgun (WGS) entry which is preliminary data.</text>
</comment>
<feature type="active site" description="Proton donor" evidence="11">
    <location>
        <position position="327"/>
    </location>
</feature>
<keyword evidence="9" id="KW-0718">Serine biosynthesis</keyword>
<dbReference type="PANTHER" id="PTHR43344:SF2">
    <property type="entry name" value="PHOSPHOSERINE PHOSPHATASE"/>
    <property type="match status" value="1"/>
</dbReference>
<feature type="active site" description="Nucleophile" evidence="11">
    <location>
        <position position="325"/>
    </location>
</feature>
<dbReference type="GO" id="GO:0005737">
    <property type="term" value="C:cytoplasm"/>
    <property type="evidence" value="ECO:0007669"/>
    <property type="project" value="TreeGrafter"/>
</dbReference>
<evidence type="ECO:0000256" key="7">
    <source>
        <dbReference type="ARBA" id="ARBA00022801"/>
    </source>
</evidence>
<dbReference type="Gene3D" id="3.40.50.1000">
    <property type="entry name" value="HAD superfamily/HAD-like"/>
    <property type="match status" value="1"/>
</dbReference>
<dbReference type="SFLD" id="SFLDF00029">
    <property type="entry name" value="phosphoserine_phosphatase"/>
    <property type="match status" value="1"/>
</dbReference>
<reference evidence="13 14" key="1">
    <citation type="journal article" date="2016" name="Genome Biol. Evol.">
        <title>Divergent and convergent evolution of fungal pathogenicity.</title>
        <authorList>
            <person name="Shang Y."/>
            <person name="Xiao G."/>
            <person name="Zheng P."/>
            <person name="Cen K."/>
            <person name="Zhan S."/>
            <person name="Wang C."/>
        </authorList>
    </citation>
    <scope>NUCLEOTIDE SEQUENCE [LARGE SCALE GENOMIC DNA]</scope>
    <source>
        <strain evidence="13 14">ARSEF 7405</strain>
    </source>
</reference>
<evidence type="ECO:0000256" key="5">
    <source>
        <dbReference type="ARBA" id="ARBA00022605"/>
    </source>
</evidence>
<dbReference type="OrthoDB" id="27226at2759"/>
<dbReference type="NCBIfam" id="TIGR00338">
    <property type="entry name" value="serB"/>
    <property type="match status" value="1"/>
</dbReference>
<dbReference type="SFLD" id="SFLDG01136">
    <property type="entry name" value="C1.6:_Phosphoserine_Phosphatas"/>
    <property type="match status" value="1"/>
</dbReference>
<dbReference type="SFLD" id="SFLDS00003">
    <property type="entry name" value="Haloacid_Dehalogenase"/>
    <property type="match status" value="1"/>
</dbReference>
<dbReference type="AlphaFoldDB" id="A0A162IQN2"/>
<evidence type="ECO:0000256" key="4">
    <source>
        <dbReference type="ARBA" id="ARBA00012640"/>
    </source>
</evidence>
<evidence type="ECO:0000256" key="10">
    <source>
        <dbReference type="ARBA" id="ARBA00031693"/>
    </source>
</evidence>
<proteinExistence type="inferred from homology"/>
<evidence type="ECO:0000256" key="11">
    <source>
        <dbReference type="PIRSR" id="PIRSR604469-1"/>
    </source>
</evidence>
<dbReference type="Pfam" id="PF00702">
    <property type="entry name" value="Hydrolase"/>
    <property type="match status" value="1"/>
</dbReference>
<dbReference type="VEuPathDB" id="FungiDB:AAP_00536"/>
<evidence type="ECO:0000256" key="8">
    <source>
        <dbReference type="ARBA" id="ARBA00022842"/>
    </source>
</evidence>
<feature type="compositionally biased region" description="Low complexity" evidence="12">
    <location>
        <begin position="79"/>
        <end position="93"/>
    </location>
</feature>
<evidence type="ECO:0000313" key="13">
    <source>
        <dbReference type="EMBL" id="KZZ96893.1"/>
    </source>
</evidence>
<dbReference type="Proteomes" id="UP000242877">
    <property type="component" value="Unassembled WGS sequence"/>
</dbReference>
<evidence type="ECO:0000256" key="3">
    <source>
        <dbReference type="ARBA" id="ARBA00009184"/>
    </source>
</evidence>
<dbReference type="InterPro" id="IPR004469">
    <property type="entry name" value="PSP"/>
</dbReference>
<feature type="compositionally biased region" description="Basic and acidic residues" evidence="12">
    <location>
        <begin position="1"/>
        <end position="17"/>
    </location>
</feature>
<dbReference type="EC" id="3.1.3.3" evidence="4"/>